<feature type="transmembrane region" description="Helical" evidence="5">
    <location>
        <begin position="108"/>
        <end position="131"/>
    </location>
</feature>
<evidence type="ECO:0000256" key="4">
    <source>
        <dbReference type="ARBA" id="ARBA00023136"/>
    </source>
</evidence>
<dbReference type="Gene3D" id="1.20.1250.20">
    <property type="entry name" value="MFS general substrate transporter like domains"/>
    <property type="match status" value="1"/>
</dbReference>
<feature type="domain" description="Major facilitator superfamily (MFS) profile" evidence="6">
    <location>
        <begin position="1"/>
        <end position="209"/>
    </location>
</feature>
<dbReference type="InterPro" id="IPR005828">
    <property type="entry name" value="MFS_sugar_transport-like"/>
</dbReference>
<evidence type="ECO:0000256" key="2">
    <source>
        <dbReference type="ARBA" id="ARBA00022692"/>
    </source>
</evidence>
<comment type="caution">
    <text evidence="7">The sequence shown here is derived from an EMBL/GenBank/DDBJ whole genome shotgun (WGS) entry which is preliminary data.</text>
</comment>
<dbReference type="PANTHER" id="PTHR23501">
    <property type="entry name" value="MAJOR FACILITATOR SUPERFAMILY"/>
    <property type="match status" value="1"/>
</dbReference>
<evidence type="ECO:0000313" key="8">
    <source>
        <dbReference type="Proteomes" id="UP000523000"/>
    </source>
</evidence>
<dbReference type="GO" id="GO:0005886">
    <property type="term" value="C:plasma membrane"/>
    <property type="evidence" value="ECO:0007669"/>
    <property type="project" value="UniProtKB-SubCell"/>
</dbReference>
<sequence length="233" mass="23559">MTQYFQLGAGVSPTRAGLMTIPMILGQLLSSTIGGQLVNRMGRWKPVMMVGSVLMFMGLAGLGAIDHATPYWFVAIFMTLMGVGIGTLVQNVVLAVQNTVDVTDIGAASAAIAFFRSLAGAIGVAVLGGILTGRVGTNIADGLGALGIKPGALSGGSGETQLDVSGLPEAVQQVFHQAYADAFGPVFLVASMIAVVSVVTIAVVRGTPLRSTVSMSPALATEAPARAESGPAA</sequence>
<dbReference type="PANTHER" id="PTHR23501:SF197">
    <property type="entry name" value="COMD"/>
    <property type="match status" value="1"/>
</dbReference>
<dbReference type="SUPFAM" id="SSF103473">
    <property type="entry name" value="MFS general substrate transporter"/>
    <property type="match status" value="1"/>
</dbReference>
<evidence type="ECO:0000259" key="6">
    <source>
        <dbReference type="PROSITE" id="PS50850"/>
    </source>
</evidence>
<feature type="transmembrane region" description="Helical" evidence="5">
    <location>
        <begin position="71"/>
        <end position="96"/>
    </location>
</feature>
<dbReference type="EMBL" id="JACHVS010000001">
    <property type="protein sequence ID" value="MBB2994394.1"/>
    <property type="molecule type" value="Genomic_DNA"/>
</dbReference>
<reference evidence="7 8" key="1">
    <citation type="submission" date="2020-08" db="EMBL/GenBank/DDBJ databases">
        <title>Sequencing the genomes of 1000 actinobacteria strains.</title>
        <authorList>
            <person name="Klenk H.-P."/>
        </authorList>
    </citation>
    <scope>NUCLEOTIDE SEQUENCE [LARGE SCALE GENOMIC DNA]</scope>
    <source>
        <strain evidence="7 8">DSM 22826</strain>
    </source>
</reference>
<keyword evidence="2 5" id="KW-0812">Transmembrane</keyword>
<dbReference type="AlphaFoldDB" id="A0A839QI26"/>
<organism evidence="7 8">
    <name type="scientific">Paeniglutamicibacter cryotolerans</name>
    <dbReference type="NCBI Taxonomy" id="670079"/>
    <lineage>
        <taxon>Bacteria</taxon>
        <taxon>Bacillati</taxon>
        <taxon>Actinomycetota</taxon>
        <taxon>Actinomycetes</taxon>
        <taxon>Micrococcales</taxon>
        <taxon>Micrococcaceae</taxon>
        <taxon>Paeniglutamicibacter</taxon>
    </lineage>
</organism>
<feature type="transmembrane region" description="Helical" evidence="5">
    <location>
        <begin position="47"/>
        <end position="65"/>
    </location>
</feature>
<dbReference type="InterPro" id="IPR020846">
    <property type="entry name" value="MFS_dom"/>
</dbReference>
<feature type="transmembrane region" description="Helical" evidence="5">
    <location>
        <begin position="182"/>
        <end position="204"/>
    </location>
</feature>
<name>A0A839QI26_9MICC</name>
<evidence type="ECO:0000256" key="1">
    <source>
        <dbReference type="ARBA" id="ARBA00004651"/>
    </source>
</evidence>
<comment type="subcellular location">
    <subcellularLocation>
        <location evidence="1">Cell membrane</location>
        <topology evidence="1">Multi-pass membrane protein</topology>
    </subcellularLocation>
</comment>
<keyword evidence="3 5" id="KW-1133">Transmembrane helix</keyword>
<proteinExistence type="predicted"/>
<dbReference type="Pfam" id="PF00083">
    <property type="entry name" value="Sugar_tr"/>
    <property type="match status" value="1"/>
</dbReference>
<accession>A0A839QI26</accession>
<gene>
    <name evidence="7" type="ORF">E9229_000585</name>
</gene>
<evidence type="ECO:0000256" key="5">
    <source>
        <dbReference type="SAM" id="Phobius"/>
    </source>
</evidence>
<dbReference type="PROSITE" id="PS50850">
    <property type="entry name" value="MFS"/>
    <property type="match status" value="1"/>
</dbReference>
<dbReference type="Proteomes" id="UP000523000">
    <property type="component" value="Unassembled WGS sequence"/>
</dbReference>
<dbReference type="RefSeq" id="WP_246380325.1">
    <property type="nucleotide sequence ID" value="NZ_BAABGK010000025.1"/>
</dbReference>
<keyword evidence="8" id="KW-1185">Reference proteome</keyword>
<evidence type="ECO:0000313" key="7">
    <source>
        <dbReference type="EMBL" id="MBB2994394.1"/>
    </source>
</evidence>
<evidence type="ECO:0000256" key="3">
    <source>
        <dbReference type="ARBA" id="ARBA00022989"/>
    </source>
</evidence>
<dbReference type="InterPro" id="IPR036259">
    <property type="entry name" value="MFS_trans_sf"/>
</dbReference>
<protein>
    <submittedName>
        <fullName evidence="7">MFS family permease</fullName>
    </submittedName>
</protein>
<keyword evidence="4 5" id="KW-0472">Membrane</keyword>
<dbReference type="GO" id="GO:0022857">
    <property type="term" value="F:transmembrane transporter activity"/>
    <property type="evidence" value="ECO:0007669"/>
    <property type="project" value="InterPro"/>
</dbReference>